<gene>
    <name evidence="4" type="ORF">JYK02_10700</name>
</gene>
<feature type="domain" description="Alpha/beta-hydrolase N-terminal" evidence="3">
    <location>
        <begin position="46"/>
        <end position="252"/>
    </location>
</feature>
<protein>
    <submittedName>
        <fullName evidence="4">Alpha/beta-hydrolase family protein</fullName>
    </submittedName>
</protein>
<reference evidence="4 5" key="1">
    <citation type="submission" date="2021-02" db="EMBL/GenBank/DDBJ databases">
        <title>De Novo genome assembly of isolated myxobacteria.</title>
        <authorList>
            <person name="Stevens D.C."/>
        </authorList>
    </citation>
    <scope>NUCLEOTIDE SEQUENCE [LARGE SCALE GENOMIC DNA]</scope>
    <source>
        <strain evidence="4 5">ATCC 29039</strain>
    </source>
</reference>
<dbReference type="Pfam" id="PF10081">
    <property type="entry name" value="Abhydrolase_9"/>
    <property type="match status" value="1"/>
</dbReference>
<feature type="domain" description="Alpha/beta-hydrolase catalytic" evidence="2">
    <location>
        <begin position="269"/>
        <end position="557"/>
    </location>
</feature>
<name>A0ABS3D8I2_9BACT</name>
<sequence>MEHFLTHAEQPATAHQARHASRTWPRWLRYTLPGAWVALLFACLAFTPSLLPRSGPFQGFVSGLSAAIGYGLGCLGAWLWREFADRPERTPRRHAWPVFFITGGVALAAALLLGWHWQQRIRELMGMSASGGAGYLIAPFVAAVVFFLLVAVGRGLRAVSRALATRLTRHVGPRAARTTSWLAVVVLTALVASGVLWDGLIAMADRTLAVQDTLTDEGVFQPRTALRSGGAGSPIAWESLGREGRNFVGRGPSVEDLSRFHGTAVKEPIRAYAGYASAPDAESRAALAVDDLERAGGFDRAYLLVVTTTGSGWVVPEAVDAFEYMTGGDSAIVSMQYSHLWSWLSVLVDQERARESGRALFDAVYERWSRLPPARRPKLLVFGESLGSYGGETAFSGERDLANRTDGVLFVGPPNFNTLYRAFTDDRDAGSPEVEPIYRQGRIVRFSRRPGTDIPPASEPWGDSRVLYLLHPSDPITWWSPRLLVRRPDWLREPRGADVLGGMVWIPFVTFWQVTADLPLGMAVPPGYGHVYTGEHVDGWAALLRPEGWSAEQSARLKDLLRARNASRSN</sequence>
<feature type="transmembrane region" description="Helical" evidence="1">
    <location>
        <begin position="59"/>
        <end position="80"/>
    </location>
</feature>
<feature type="transmembrane region" description="Helical" evidence="1">
    <location>
        <begin position="27"/>
        <end position="47"/>
    </location>
</feature>
<evidence type="ECO:0000259" key="3">
    <source>
        <dbReference type="Pfam" id="PF15420"/>
    </source>
</evidence>
<keyword evidence="1" id="KW-1133">Transmembrane helix</keyword>
<organism evidence="4 5">
    <name type="scientific">Corallococcus macrosporus</name>
    <dbReference type="NCBI Taxonomy" id="35"/>
    <lineage>
        <taxon>Bacteria</taxon>
        <taxon>Pseudomonadati</taxon>
        <taxon>Myxococcota</taxon>
        <taxon>Myxococcia</taxon>
        <taxon>Myxococcales</taxon>
        <taxon>Cystobacterineae</taxon>
        <taxon>Myxococcaceae</taxon>
        <taxon>Corallococcus</taxon>
    </lineage>
</organism>
<dbReference type="InterPro" id="IPR027787">
    <property type="entry name" value="Alpha/beta-hydrolase_catalytic"/>
</dbReference>
<dbReference type="Proteomes" id="UP000664052">
    <property type="component" value="Unassembled WGS sequence"/>
</dbReference>
<feature type="transmembrane region" description="Helical" evidence="1">
    <location>
        <begin position="95"/>
        <end position="115"/>
    </location>
</feature>
<dbReference type="Pfam" id="PF15420">
    <property type="entry name" value="Abhydrolase_9_N"/>
    <property type="match status" value="1"/>
</dbReference>
<proteinExistence type="predicted"/>
<accession>A0ABS3D8I2</accession>
<dbReference type="PIRSF" id="PIRSF007542">
    <property type="entry name" value="UCP007542"/>
    <property type="match status" value="1"/>
</dbReference>
<dbReference type="InterPro" id="IPR012037">
    <property type="entry name" value="Alpha/beta-hydrolase_fam"/>
</dbReference>
<keyword evidence="1" id="KW-0812">Transmembrane</keyword>
<evidence type="ECO:0000256" key="1">
    <source>
        <dbReference type="SAM" id="Phobius"/>
    </source>
</evidence>
<evidence type="ECO:0000313" key="4">
    <source>
        <dbReference type="EMBL" id="MBN8227978.1"/>
    </source>
</evidence>
<comment type="caution">
    <text evidence="4">The sequence shown here is derived from an EMBL/GenBank/DDBJ whole genome shotgun (WGS) entry which is preliminary data.</text>
</comment>
<evidence type="ECO:0000313" key="5">
    <source>
        <dbReference type="Proteomes" id="UP000664052"/>
    </source>
</evidence>
<feature type="transmembrane region" description="Helical" evidence="1">
    <location>
        <begin position="135"/>
        <end position="157"/>
    </location>
</feature>
<dbReference type="InterPro" id="IPR027788">
    <property type="entry name" value="Alpha/beta-hydrolase_N_dom"/>
</dbReference>
<keyword evidence="1" id="KW-0472">Membrane</keyword>
<dbReference type="EMBL" id="JAFIMU010000006">
    <property type="protein sequence ID" value="MBN8227978.1"/>
    <property type="molecule type" value="Genomic_DNA"/>
</dbReference>
<keyword evidence="5" id="KW-1185">Reference proteome</keyword>
<evidence type="ECO:0000259" key="2">
    <source>
        <dbReference type="Pfam" id="PF10081"/>
    </source>
</evidence>
<feature type="transmembrane region" description="Helical" evidence="1">
    <location>
        <begin position="178"/>
        <end position="197"/>
    </location>
</feature>